<name>A0A564WI46_9PROT</name>
<dbReference type="Gene3D" id="3.40.50.2000">
    <property type="entry name" value="Glycogen Phosphorylase B"/>
    <property type="match status" value="2"/>
</dbReference>
<reference evidence="2" key="1">
    <citation type="submission" date="2018-11" db="EMBL/GenBank/DDBJ databases">
        <authorList>
            <person name="Onetto C."/>
        </authorList>
    </citation>
    <scope>NUCLEOTIDE SEQUENCE [LARGE SCALE GENOMIC DNA]</scope>
</reference>
<keyword evidence="2" id="KW-0808">Transferase</keyword>
<keyword evidence="3" id="KW-1185">Reference proteome</keyword>
<evidence type="ECO:0000313" key="3">
    <source>
        <dbReference type="Proteomes" id="UP000326641"/>
    </source>
</evidence>
<dbReference type="SUPFAM" id="SSF53756">
    <property type="entry name" value="UDP-Glycosyltransferase/glycogen phosphorylase"/>
    <property type="match status" value="1"/>
</dbReference>
<evidence type="ECO:0000313" key="2">
    <source>
        <dbReference type="EMBL" id="VUX47253.1"/>
    </source>
</evidence>
<dbReference type="Proteomes" id="UP000326641">
    <property type="component" value="Unassembled WGS sequence"/>
</dbReference>
<evidence type="ECO:0000259" key="1">
    <source>
        <dbReference type="Pfam" id="PF13579"/>
    </source>
</evidence>
<dbReference type="GO" id="GO:0016757">
    <property type="term" value="F:glycosyltransferase activity"/>
    <property type="evidence" value="ECO:0007669"/>
    <property type="project" value="UniProtKB-KW"/>
</dbReference>
<keyword evidence="2" id="KW-0328">Glycosyltransferase</keyword>
<dbReference type="EMBL" id="UXAT02000034">
    <property type="protein sequence ID" value="VUX47253.1"/>
    <property type="molecule type" value="Genomic_DNA"/>
</dbReference>
<feature type="domain" description="Glycosyltransferase subfamily 4-like N-terminal" evidence="1">
    <location>
        <begin position="25"/>
        <end position="219"/>
    </location>
</feature>
<dbReference type="PANTHER" id="PTHR45947">
    <property type="entry name" value="SULFOQUINOVOSYL TRANSFERASE SQD2"/>
    <property type="match status" value="1"/>
</dbReference>
<dbReference type="Pfam" id="PF13692">
    <property type="entry name" value="Glyco_trans_1_4"/>
    <property type="match status" value="1"/>
</dbReference>
<gene>
    <name evidence="2" type="primary">wgeD</name>
    <name evidence="2" type="ORF">DF3PA_40129</name>
</gene>
<dbReference type="EC" id="2.4.1.-" evidence="2"/>
<protein>
    <submittedName>
        <fullName evidence="2">Glycosyltransferase, group 1</fullName>
        <ecNumber evidence="2">2.4.1.-</ecNumber>
    </submittedName>
</protein>
<dbReference type="AlphaFoldDB" id="A0A564WI46"/>
<comment type="caution">
    <text evidence="2">The sequence shown here is derived from an EMBL/GenBank/DDBJ whole genome shotgun (WGS) entry which is preliminary data.</text>
</comment>
<organism evidence="2 3">
    <name type="scientific">Candidatus Defluviicoccus seviourii</name>
    <dbReference type="NCBI Taxonomy" id="2565273"/>
    <lineage>
        <taxon>Bacteria</taxon>
        <taxon>Pseudomonadati</taxon>
        <taxon>Pseudomonadota</taxon>
        <taxon>Alphaproteobacteria</taxon>
        <taxon>Rhodospirillales</taxon>
        <taxon>Rhodospirillaceae</taxon>
        <taxon>Defluviicoccus</taxon>
    </lineage>
</organism>
<sequence length="421" mass="45171">MSPLRVLFVCNGHPALDPSEASWGAHDLYQALREQGELEPMLLACTSASARTPSGEVRLQGIGRSADEALLPVGDFDPVMLAARDGSAALKVFADLLAQFRPHIIHFHNFRRLGLEALVVVRRIRPQARIVATLSDHDLICANDGQMVTTAGAPCAGASLDACRRCLKDASSADLVARELHVRNLVSLVDRFVTPSRSLRERLLAWGAPRGKVQTIPYGLADRPPAVPPRADQPRRSFGIFAPIAPDSGLMCALGAAHLLKEQGSEAALRFHALTQPEAGDFADQFMAGVAQAASVASYPGPCRRDELPALMASVDWVLVPTLKPADASAIILEAFQTGRPVIAADTDAVQEMVRDGINGLLFQRGDAGDLARTMRRAASENGLWERLSAAIPPLPSLAEAVDRHLALYNALLRARELAPV</sequence>
<dbReference type="InterPro" id="IPR028098">
    <property type="entry name" value="Glyco_trans_4-like_N"/>
</dbReference>
<dbReference type="InterPro" id="IPR050194">
    <property type="entry name" value="Glycosyltransferase_grp1"/>
</dbReference>
<dbReference type="Pfam" id="PF13579">
    <property type="entry name" value="Glyco_trans_4_4"/>
    <property type="match status" value="1"/>
</dbReference>
<proteinExistence type="predicted"/>
<accession>A0A564WI46</accession>
<dbReference type="PANTHER" id="PTHR45947:SF3">
    <property type="entry name" value="SULFOQUINOVOSYL TRANSFERASE SQD2"/>
    <property type="match status" value="1"/>
</dbReference>